<dbReference type="EMBL" id="JANJQO010000042">
    <property type="protein sequence ID" value="KAJ2983139.1"/>
    <property type="molecule type" value="Genomic_DNA"/>
</dbReference>
<accession>A0ACC1NXI5</accession>
<dbReference type="Proteomes" id="UP001143910">
    <property type="component" value="Unassembled WGS sequence"/>
</dbReference>
<sequence>MLLSKLVMALTVATKSVTAIQVNVYHDGACQEYTTSYNPSSDMSCYGYNVPDTNSQIIADCDDGMVCGCIFYTEDNCQGNSNMQWLNIEFLENKCVTNGGGWKSVACSSAISADQLPPILFPPI</sequence>
<reference evidence="1" key="1">
    <citation type="submission" date="2022-08" db="EMBL/GenBank/DDBJ databases">
        <title>Genome Sequence of Lecanicillium fungicola.</title>
        <authorList>
            <person name="Buettner E."/>
        </authorList>
    </citation>
    <scope>NUCLEOTIDE SEQUENCE</scope>
    <source>
        <strain evidence="1">Babe33</strain>
    </source>
</reference>
<evidence type="ECO:0000313" key="1">
    <source>
        <dbReference type="EMBL" id="KAJ2983139.1"/>
    </source>
</evidence>
<comment type="caution">
    <text evidence="1">The sequence shown here is derived from an EMBL/GenBank/DDBJ whole genome shotgun (WGS) entry which is preliminary data.</text>
</comment>
<proteinExistence type="predicted"/>
<name>A0ACC1NXI5_9HYPO</name>
<keyword evidence="2" id="KW-1185">Reference proteome</keyword>
<gene>
    <name evidence="1" type="ORF">NQ176_g913</name>
</gene>
<protein>
    <submittedName>
        <fullName evidence="1">Uncharacterized protein</fullName>
    </submittedName>
</protein>
<organism evidence="1 2">
    <name type="scientific">Zarea fungicola</name>
    <dbReference type="NCBI Taxonomy" id="93591"/>
    <lineage>
        <taxon>Eukaryota</taxon>
        <taxon>Fungi</taxon>
        <taxon>Dikarya</taxon>
        <taxon>Ascomycota</taxon>
        <taxon>Pezizomycotina</taxon>
        <taxon>Sordariomycetes</taxon>
        <taxon>Hypocreomycetidae</taxon>
        <taxon>Hypocreales</taxon>
        <taxon>Cordycipitaceae</taxon>
        <taxon>Zarea</taxon>
    </lineage>
</organism>
<evidence type="ECO:0000313" key="2">
    <source>
        <dbReference type="Proteomes" id="UP001143910"/>
    </source>
</evidence>